<feature type="transmembrane region" description="Helical" evidence="6">
    <location>
        <begin position="252"/>
        <end position="269"/>
    </location>
</feature>
<name>M5ACI1_LEVBR</name>
<dbReference type="PANTHER" id="PTHR43701:SF2">
    <property type="entry name" value="MEMBRANE TRANSPORTER PROTEIN YJNA-RELATED"/>
    <property type="match status" value="1"/>
</dbReference>
<keyword evidence="5 6" id="KW-0472">Membrane</keyword>
<dbReference type="PANTHER" id="PTHR43701">
    <property type="entry name" value="MEMBRANE TRANSPORTER PROTEIN MJ0441-RELATED"/>
    <property type="match status" value="1"/>
</dbReference>
<evidence type="ECO:0000256" key="4">
    <source>
        <dbReference type="ARBA" id="ARBA00022989"/>
    </source>
</evidence>
<dbReference type="GO" id="GO:0005886">
    <property type="term" value="C:plasma membrane"/>
    <property type="evidence" value="ECO:0007669"/>
    <property type="project" value="UniProtKB-SubCell"/>
</dbReference>
<comment type="subcellular location">
    <subcellularLocation>
        <location evidence="6">Cell membrane</location>
        <topology evidence="6">Multi-pass membrane protein</topology>
    </subcellularLocation>
    <subcellularLocation>
        <location evidence="1">Membrane</location>
        <topology evidence="1">Multi-pass membrane protein</topology>
    </subcellularLocation>
</comment>
<keyword evidence="3 6" id="KW-0812">Transmembrane</keyword>
<evidence type="ECO:0000313" key="7">
    <source>
        <dbReference type="EMBL" id="BAN06017.1"/>
    </source>
</evidence>
<feature type="transmembrane region" description="Helical" evidence="6">
    <location>
        <begin position="220"/>
        <end position="240"/>
    </location>
</feature>
<evidence type="ECO:0000256" key="1">
    <source>
        <dbReference type="ARBA" id="ARBA00004141"/>
    </source>
</evidence>
<dbReference type="InterPro" id="IPR002781">
    <property type="entry name" value="TM_pro_TauE-like"/>
</dbReference>
<reference evidence="7 8" key="1">
    <citation type="journal article" date="2013" name="PLoS ONE">
        <title>Genomic Analysis by Deep Sequencing of the Probiotic Lactobacillus brevis KB290 Harboring Nine Plasmids Reveals Genomic Stability.</title>
        <authorList>
            <person name="Fukao M."/>
            <person name="Oshima K."/>
            <person name="Morita H."/>
            <person name="Toh H."/>
            <person name="Suda W."/>
            <person name="Kim S.W."/>
            <person name="Suzuki S."/>
            <person name="Yakabe T."/>
            <person name="Hattori M."/>
            <person name="Yajima N."/>
        </authorList>
    </citation>
    <scope>NUCLEOTIDE SEQUENCE [LARGE SCALE GENOMIC DNA]</scope>
    <source>
        <strain evidence="7 8">KB290</strain>
    </source>
</reference>
<keyword evidence="6" id="KW-1003">Cell membrane</keyword>
<dbReference type="InterPro" id="IPR051598">
    <property type="entry name" value="TSUP/Inactive_protease-like"/>
</dbReference>
<evidence type="ECO:0000313" key="8">
    <source>
        <dbReference type="Proteomes" id="UP000012042"/>
    </source>
</evidence>
<keyword evidence="4 6" id="KW-1133">Transmembrane helix</keyword>
<dbReference type="Proteomes" id="UP000012042">
    <property type="component" value="Chromosome"/>
</dbReference>
<dbReference type="KEGG" id="lbk:LVISKB_0382"/>
<evidence type="ECO:0000256" key="3">
    <source>
        <dbReference type="ARBA" id="ARBA00022692"/>
    </source>
</evidence>
<accession>M5ACI1</accession>
<dbReference type="Pfam" id="PF01925">
    <property type="entry name" value="TauE"/>
    <property type="match status" value="1"/>
</dbReference>
<dbReference type="HOGENOM" id="CLU_045498_10_0_9"/>
<dbReference type="PATRIC" id="fig|1001583.3.peg.372"/>
<proteinExistence type="inferred from homology"/>
<feature type="transmembrane region" description="Helical" evidence="6">
    <location>
        <begin position="193"/>
        <end position="214"/>
    </location>
</feature>
<feature type="transmembrane region" description="Helical" evidence="6">
    <location>
        <begin position="48"/>
        <end position="75"/>
    </location>
</feature>
<feature type="transmembrane region" description="Helical" evidence="6">
    <location>
        <begin position="159"/>
        <end position="186"/>
    </location>
</feature>
<feature type="transmembrane region" description="Helical" evidence="6">
    <location>
        <begin position="95"/>
        <end position="114"/>
    </location>
</feature>
<gene>
    <name evidence="7" type="ORF">LVISKB_0382</name>
</gene>
<protein>
    <recommendedName>
        <fullName evidence="6">Probable membrane transporter protein</fullName>
    </recommendedName>
</protein>
<evidence type="ECO:0000256" key="5">
    <source>
        <dbReference type="ARBA" id="ARBA00023136"/>
    </source>
</evidence>
<evidence type="ECO:0000256" key="2">
    <source>
        <dbReference type="ARBA" id="ARBA00009142"/>
    </source>
</evidence>
<dbReference type="EMBL" id="AP012167">
    <property type="protein sequence ID" value="BAN06017.1"/>
    <property type="molecule type" value="Genomic_DNA"/>
</dbReference>
<dbReference type="AlphaFoldDB" id="M5ACI1"/>
<comment type="similarity">
    <text evidence="2 6">Belongs to the 4-toluene sulfonate uptake permease (TSUP) (TC 2.A.102) family.</text>
</comment>
<feature type="transmembrane region" description="Helical" evidence="6">
    <location>
        <begin position="23"/>
        <end position="41"/>
    </location>
</feature>
<organism evidence="7 8">
    <name type="scientific">Levilactobacillus brevis KB290</name>
    <dbReference type="NCBI Taxonomy" id="1001583"/>
    <lineage>
        <taxon>Bacteria</taxon>
        <taxon>Bacillati</taxon>
        <taxon>Bacillota</taxon>
        <taxon>Bacilli</taxon>
        <taxon>Lactobacillales</taxon>
        <taxon>Lactobacillaceae</taxon>
        <taxon>Levilactobacillus</taxon>
    </lineage>
</organism>
<evidence type="ECO:0000256" key="6">
    <source>
        <dbReference type="RuleBase" id="RU363041"/>
    </source>
</evidence>
<feature type="transmembrane region" description="Helical" evidence="6">
    <location>
        <begin position="121"/>
        <end position="139"/>
    </location>
</feature>
<sequence>MTIFPLVVKLINKVLTNKETTRLLMWLGLVLIGFLVGILVLSTGGGGAAIYLGLLTSVLGLAPAVAASTSLFTAFPSLVVGAYGHYRTGQIHFRVGNQMLLTAIPATIVGALLAPYIPGKLYTWLVALILMGLGLQILMKRFLSHNDRPAPHQQAQAAIYGALSGIMVGVAGLSGGGPIIAGLLVLGLDMLPAAATSAYVLVGTSLVGLLFHLSANNIDWFVGLSLMIGAVLGALCAPRLLMHIDPQKLNQYVKPFMGLLLIVMGLRMIV</sequence>